<evidence type="ECO:0000313" key="3">
    <source>
        <dbReference type="Proteomes" id="UP000887013"/>
    </source>
</evidence>
<reference evidence="2" key="1">
    <citation type="submission" date="2020-08" db="EMBL/GenBank/DDBJ databases">
        <title>Multicomponent nature underlies the extraordinary mechanical properties of spider dragline silk.</title>
        <authorList>
            <person name="Kono N."/>
            <person name="Nakamura H."/>
            <person name="Mori M."/>
            <person name="Yoshida Y."/>
            <person name="Ohtoshi R."/>
            <person name="Malay A.D."/>
            <person name="Moran D.A.P."/>
            <person name="Tomita M."/>
            <person name="Numata K."/>
            <person name="Arakawa K."/>
        </authorList>
    </citation>
    <scope>NUCLEOTIDE SEQUENCE</scope>
</reference>
<keyword evidence="3" id="KW-1185">Reference proteome</keyword>
<comment type="caution">
    <text evidence="2">The sequence shown here is derived from an EMBL/GenBank/DDBJ whole genome shotgun (WGS) entry which is preliminary data.</text>
</comment>
<feature type="region of interest" description="Disordered" evidence="1">
    <location>
        <begin position="66"/>
        <end position="94"/>
    </location>
</feature>
<gene>
    <name evidence="2" type="ORF">NPIL_699041</name>
</gene>
<dbReference type="EMBL" id="BMAW01069109">
    <property type="protein sequence ID" value="GFT67386.1"/>
    <property type="molecule type" value="Genomic_DNA"/>
</dbReference>
<dbReference type="Proteomes" id="UP000887013">
    <property type="component" value="Unassembled WGS sequence"/>
</dbReference>
<name>A0A8X6PGN5_NEPPI</name>
<dbReference type="AlphaFoldDB" id="A0A8X6PGN5"/>
<evidence type="ECO:0000313" key="2">
    <source>
        <dbReference type="EMBL" id="GFT67386.1"/>
    </source>
</evidence>
<feature type="compositionally biased region" description="Basic and acidic residues" evidence="1">
    <location>
        <begin position="66"/>
        <end position="75"/>
    </location>
</feature>
<accession>A0A8X6PGN5</accession>
<evidence type="ECO:0000256" key="1">
    <source>
        <dbReference type="SAM" id="MobiDB-lite"/>
    </source>
</evidence>
<organism evidence="2 3">
    <name type="scientific">Nephila pilipes</name>
    <name type="common">Giant wood spider</name>
    <name type="synonym">Nephila maculata</name>
    <dbReference type="NCBI Taxonomy" id="299642"/>
    <lineage>
        <taxon>Eukaryota</taxon>
        <taxon>Metazoa</taxon>
        <taxon>Ecdysozoa</taxon>
        <taxon>Arthropoda</taxon>
        <taxon>Chelicerata</taxon>
        <taxon>Arachnida</taxon>
        <taxon>Araneae</taxon>
        <taxon>Araneomorphae</taxon>
        <taxon>Entelegynae</taxon>
        <taxon>Araneoidea</taxon>
        <taxon>Nephilidae</taxon>
        <taxon>Nephila</taxon>
    </lineage>
</organism>
<feature type="region of interest" description="Disordered" evidence="1">
    <location>
        <begin position="33"/>
        <end position="54"/>
    </location>
</feature>
<sequence>MAQKHGYANLDRLTIEPTASSRTITIERCGQHSKIDNSCPHRPKPYFSNTGQEDNSYKAKGMAWLRTREAKDSRNSQEALRSKRRGKESIKASRRSAWELHCDVRRTYNGKIND</sequence>
<proteinExistence type="predicted"/>
<protein>
    <submittedName>
        <fullName evidence="2">Uncharacterized protein</fullName>
    </submittedName>
</protein>